<reference evidence="21" key="1">
    <citation type="submission" date="2025-08" db="UniProtKB">
        <authorList>
            <consortium name="RefSeq"/>
        </authorList>
    </citation>
    <scope>IDENTIFICATION</scope>
</reference>
<dbReference type="Gene3D" id="3.40.50.2300">
    <property type="match status" value="2"/>
</dbReference>
<evidence type="ECO:0000313" key="21">
    <source>
        <dbReference type="RefSeq" id="XP_029635632.1"/>
    </source>
</evidence>
<feature type="binding site" evidence="14">
    <location>
        <position position="692"/>
    </location>
    <ligand>
        <name>L-glutamate</name>
        <dbReference type="ChEBI" id="CHEBI:29985"/>
    </ligand>
</feature>
<comment type="subcellular location">
    <subcellularLocation>
        <location evidence="13">Postsynaptic cell membrane</location>
        <topology evidence="13">Multi-pass membrane protein</topology>
    </subcellularLocation>
</comment>
<evidence type="ECO:0000256" key="10">
    <source>
        <dbReference type="ARBA" id="ARBA00023257"/>
    </source>
</evidence>
<dbReference type="GO" id="GO:0045211">
    <property type="term" value="C:postsynaptic membrane"/>
    <property type="evidence" value="ECO:0007669"/>
    <property type="project" value="UniProtKB-SubCell"/>
</dbReference>
<evidence type="ECO:0000256" key="17">
    <source>
        <dbReference type="SAM" id="Phobius"/>
    </source>
</evidence>
<keyword evidence="7 17" id="KW-0472">Membrane</keyword>
<evidence type="ECO:0000256" key="5">
    <source>
        <dbReference type="ARBA" id="ARBA00023018"/>
    </source>
</evidence>
<dbReference type="SMART" id="SM00918">
    <property type="entry name" value="Lig_chan-Glu_bd"/>
    <property type="match status" value="1"/>
</dbReference>
<evidence type="ECO:0000256" key="2">
    <source>
        <dbReference type="ARBA" id="ARBA00022475"/>
    </source>
</evidence>
<evidence type="ECO:0000256" key="4">
    <source>
        <dbReference type="ARBA" id="ARBA00022989"/>
    </source>
</evidence>
<feature type="binding site" evidence="14">
    <location>
        <position position="741"/>
    </location>
    <ligand>
        <name>L-glutamate</name>
        <dbReference type="ChEBI" id="CHEBI:29985"/>
    </ligand>
</feature>
<dbReference type="KEGG" id="osn:115210959"/>
<evidence type="ECO:0000259" key="18">
    <source>
        <dbReference type="SMART" id="SM00079"/>
    </source>
</evidence>
<organism evidence="20 21">
    <name type="scientific">Octopus sinensis</name>
    <name type="common">East Asian common octopus</name>
    <dbReference type="NCBI Taxonomy" id="2607531"/>
    <lineage>
        <taxon>Eukaryota</taxon>
        <taxon>Metazoa</taxon>
        <taxon>Spiralia</taxon>
        <taxon>Lophotrochozoa</taxon>
        <taxon>Mollusca</taxon>
        <taxon>Cephalopoda</taxon>
        <taxon>Coleoidea</taxon>
        <taxon>Octopodiformes</taxon>
        <taxon>Octopoda</taxon>
        <taxon>Incirrata</taxon>
        <taxon>Octopodidae</taxon>
        <taxon>Octopus</taxon>
    </lineage>
</organism>
<keyword evidence="11" id="KW-1071">Ligand-gated ion channel</keyword>
<dbReference type="GO" id="GO:0015276">
    <property type="term" value="F:ligand-gated monoatomic ion channel activity"/>
    <property type="evidence" value="ECO:0007669"/>
    <property type="project" value="InterPro"/>
</dbReference>
<evidence type="ECO:0000256" key="7">
    <source>
        <dbReference type="ARBA" id="ARBA00023136"/>
    </source>
</evidence>
<evidence type="ECO:0000256" key="3">
    <source>
        <dbReference type="ARBA" id="ARBA00022692"/>
    </source>
</evidence>
<feature type="transmembrane region" description="Helical" evidence="17">
    <location>
        <begin position="7"/>
        <end position="27"/>
    </location>
</feature>
<sequence>MAWQTICPLYVDIFLLVAVANITGLWATTAASRNIKIGGIFDTDSLTTAIRYAMRTNVKANHMIIQETVDIIDTSDAYNLSSAICSQSAMGIFALFILNNPISHHVVQAYSNALHLPVFVLNVATRHQLPSYPFEIHMSPSYMPAITELINFYRWRRIFYIFDSDDGLIHLQHIYDSFNNSSDPLEVVVRRVDDIENTHKMLRQLDQLEGATRNIVVVMSSTSAYRRLLHKIMDVGMNKDHYHYILGGLSIAELDLRNFTYGGVTITGFQIVNRNSPSLKQLQHNWNQLSTDLWSGAGQKLSYDEVAIFDSISTLLSALEIMYRDDSNVFSGASGRGRLWNNTNSVHCTPYPLVSWVLGDKIVKAIKQVNFTGLTGTVSFDDNLQRKNVKLDVLQLSYGKPLQNIGEWTDETGLDIRLERPPDMDKTIIEINNTKIMSTIKVPPFLMYKVRHEAGEPLVGNARFEGYVVDLAAKIADQFPMDYIIKIVEDGHYGALTVNGTWNGMMGELTRHEVDLVIAPLTITCMRERAADFSKPFMKTGISIMIKKPDKQKPSVFSFMDPLSQQVWICITIGYVAVSLVLFFVGRFSPYEWHSEDTSRGPKTMNTFNLSNTFWFSLGALMQQGSEISPRSISGRIVGTGWWFFTLIIISSYTANLAAFLTIERLLPPINSAKDLVEQKKIQYGTIKSGSTEEFFQRSQVSIYRRIWDVMSQDTSVFVSNTSKAVERVRNSKGTYAFFLESVMNDYFNQRKPCNTMKVGENLDSKGYGVATPMNSPLRMPINLAVLVLREKGELHKLEKKWWYDKGQCGQPDKESSKTSALRLSNVSGIFHILIAGLVAAMLVALLEYLFHSKMRSRKNKQMAKKAKNVKRARRASMRYTGGYAEPENGGYTYTAPNQMITFDGYTDGYQTEI</sequence>
<evidence type="ECO:0000256" key="12">
    <source>
        <dbReference type="ARBA" id="ARBA00023303"/>
    </source>
</evidence>
<proteinExistence type="predicted"/>
<evidence type="ECO:0000256" key="1">
    <source>
        <dbReference type="ARBA" id="ARBA00022448"/>
    </source>
</evidence>
<evidence type="ECO:0000256" key="9">
    <source>
        <dbReference type="ARBA" id="ARBA00023180"/>
    </source>
</evidence>
<evidence type="ECO:0000256" key="6">
    <source>
        <dbReference type="ARBA" id="ARBA00023065"/>
    </source>
</evidence>
<feature type="binding site" evidence="14">
    <location>
        <position position="522"/>
    </location>
    <ligand>
        <name>L-glutamate</name>
        <dbReference type="ChEBI" id="CHEBI:29985"/>
    </ligand>
</feature>
<keyword evidence="1" id="KW-0813">Transport</keyword>
<dbReference type="AlphaFoldDB" id="A0A6P7SBE1"/>
<feature type="domain" description="Ionotropic glutamate receptor L-glutamate and glycine-binding" evidence="19">
    <location>
        <begin position="444"/>
        <end position="511"/>
    </location>
</feature>
<dbReference type="GO" id="GO:0038023">
    <property type="term" value="F:signaling receptor activity"/>
    <property type="evidence" value="ECO:0007669"/>
    <property type="project" value="InterPro"/>
</dbReference>
<keyword evidence="10" id="KW-0628">Postsynaptic cell membrane</keyword>
<dbReference type="RefSeq" id="XP_029635632.1">
    <property type="nucleotide sequence ID" value="XM_029779772.2"/>
</dbReference>
<evidence type="ECO:0000313" key="20">
    <source>
        <dbReference type="Proteomes" id="UP000515154"/>
    </source>
</evidence>
<feature type="transmembrane region" description="Helical" evidence="17">
    <location>
        <begin position="566"/>
        <end position="585"/>
    </location>
</feature>
<dbReference type="InterPro" id="IPR001320">
    <property type="entry name" value="Iontro_rcpt_C"/>
</dbReference>
<feature type="binding site" evidence="14">
    <location>
        <position position="691"/>
    </location>
    <ligand>
        <name>L-glutamate</name>
        <dbReference type="ChEBI" id="CHEBI:29985"/>
    </ligand>
</feature>
<evidence type="ECO:0000256" key="13">
    <source>
        <dbReference type="ARBA" id="ARBA00034104"/>
    </source>
</evidence>
<dbReference type="SUPFAM" id="SSF53850">
    <property type="entry name" value="Periplasmic binding protein-like II"/>
    <property type="match status" value="1"/>
</dbReference>
<keyword evidence="16" id="KW-1015">Disulfide bond</keyword>
<dbReference type="InterPro" id="IPR001828">
    <property type="entry name" value="ANF_lig-bd_rcpt"/>
</dbReference>
<dbReference type="InterPro" id="IPR015683">
    <property type="entry name" value="Ionotropic_Glu_rcpt"/>
</dbReference>
<dbReference type="FunFam" id="3.40.190.10:FF:000087">
    <property type="entry name" value="glutamate receptor 4 isoform X2"/>
    <property type="match status" value="1"/>
</dbReference>
<dbReference type="InterPro" id="IPR019594">
    <property type="entry name" value="Glu/Gly-bd"/>
</dbReference>
<dbReference type="SUPFAM" id="SSF53822">
    <property type="entry name" value="Periplasmic binding protein-like I"/>
    <property type="match status" value="1"/>
</dbReference>
<feature type="domain" description="Ionotropic glutamate receptor C-terminal" evidence="18">
    <location>
        <begin position="434"/>
        <end position="805"/>
    </location>
</feature>
<dbReference type="PANTHER" id="PTHR18966">
    <property type="entry name" value="IONOTROPIC GLUTAMATE RECEPTOR"/>
    <property type="match status" value="1"/>
</dbReference>
<keyword evidence="8 21" id="KW-0675">Receptor</keyword>
<keyword evidence="2" id="KW-1003">Cell membrane</keyword>
<feature type="transmembrane region" description="Helical" evidence="17">
    <location>
        <begin position="829"/>
        <end position="851"/>
    </location>
</feature>
<keyword evidence="4 17" id="KW-1133">Transmembrane helix</keyword>
<gene>
    <name evidence="21" type="primary">LOC115210959</name>
</gene>
<keyword evidence="20" id="KW-1185">Reference proteome</keyword>
<dbReference type="Pfam" id="PF01094">
    <property type="entry name" value="ANF_receptor"/>
    <property type="match status" value="1"/>
</dbReference>
<dbReference type="Gene3D" id="3.40.190.10">
    <property type="entry name" value="Periplasmic binding protein-like II"/>
    <property type="match status" value="2"/>
</dbReference>
<evidence type="ECO:0000256" key="8">
    <source>
        <dbReference type="ARBA" id="ARBA00023170"/>
    </source>
</evidence>
<evidence type="ECO:0000259" key="19">
    <source>
        <dbReference type="SMART" id="SM00918"/>
    </source>
</evidence>
<feature type="site" description="Crucial to convey clamshell closure to channel opening" evidence="15">
    <location>
        <position position="670"/>
    </location>
</feature>
<dbReference type="FunFam" id="3.40.190.10:FF:000024">
    <property type="entry name" value="Glutamate receptor, ionotropic, delta 1"/>
    <property type="match status" value="1"/>
</dbReference>
<keyword evidence="9" id="KW-0325">Glycoprotein</keyword>
<name>A0A6P7SBE1_9MOLL</name>
<evidence type="ECO:0000256" key="16">
    <source>
        <dbReference type="PIRSR" id="PIRSR601508-3"/>
    </source>
</evidence>
<protein>
    <submittedName>
        <fullName evidence="21">Glutamate receptor 2 isoform X1</fullName>
    </submittedName>
</protein>
<evidence type="ECO:0000256" key="11">
    <source>
        <dbReference type="ARBA" id="ARBA00023286"/>
    </source>
</evidence>
<keyword evidence="6" id="KW-0406">Ion transport</keyword>
<feature type="binding site" evidence="14">
    <location>
        <position position="527"/>
    </location>
    <ligand>
        <name>L-glutamate</name>
        <dbReference type="ChEBI" id="CHEBI:29985"/>
    </ligand>
</feature>
<dbReference type="Gene3D" id="1.10.287.70">
    <property type="match status" value="1"/>
</dbReference>
<feature type="disulfide bond" evidence="16">
    <location>
        <begin position="754"/>
        <end position="809"/>
    </location>
</feature>
<evidence type="ECO:0000256" key="15">
    <source>
        <dbReference type="PIRSR" id="PIRSR601508-2"/>
    </source>
</evidence>
<dbReference type="Pfam" id="PF00060">
    <property type="entry name" value="Lig_chan"/>
    <property type="match status" value="1"/>
</dbReference>
<dbReference type="InterPro" id="IPR001508">
    <property type="entry name" value="Iono_Glu_rcpt_met"/>
</dbReference>
<dbReference type="FunFam" id="1.10.287.70:FF:000010">
    <property type="entry name" value="Putative glutamate receptor ionotropic kainate 1"/>
    <property type="match status" value="1"/>
</dbReference>
<dbReference type="Proteomes" id="UP000515154">
    <property type="component" value="Linkage group LG1"/>
</dbReference>
<evidence type="ECO:0000256" key="14">
    <source>
        <dbReference type="PIRSR" id="PIRSR601508-1"/>
    </source>
</evidence>
<dbReference type="Pfam" id="PF10613">
    <property type="entry name" value="Lig_chan-Glu_bd"/>
    <property type="match status" value="1"/>
</dbReference>
<accession>A0A6P7SBE1</accession>
<feature type="binding site" evidence="14">
    <location>
        <position position="520"/>
    </location>
    <ligand>
        <name>L-glutamate</name>
        <dbReference type="ChEBI" id="CHEBI:29985"/>
    </ligand>
</feature>
<keyword evidence="5" id="KW-0770">Synapse</keyword>
<keyword evidence="3 17" id="KW-0812">Transmembrane</keyword>
<dbReference type="SMART" id="SM00079">
    <property type="entry name" value="PBPe"/>
    <property type="match status" value="1"/>
</dbReference>
<dbReference type="PRINTS" id="PR00177">
    <property type="entry name" value="NMDARECEPTOR"/>
</dbReference>
<keyword evidence="12" id="KW-0407">Ion channel</keyword>
<dbReference type="InterPro" id="IPR028082">
    <property type="entry name" value="Peripla_BP_I"/>
</dbReference>
<feature type="transmembrane region" description="Helical" evidence="17">
    <location>
        <begin position="641"/>
        <end position="663"/>
    </location>
</feature>